<evidence type="ECO:0000313" key="1">
    <source>
        <dbReference type="Ensembl" id="ENSAZOP00000002076.1"/>
    </source>
</evidence>
<organism evidence="1 2">
    <name type="scientific">Anas zonorhyncha</name>
    <name type="common">Eastern spot-billed duck</name>
    <dbReference type="NCBI Taxonomy" id="75864"/>
    <lineage>
        <taxon>Eukaryota</taxon>
        <taxon>Metazoa</taxon>
        <taxon>Chordata</taxon>
        <taxon>Craniata</taxon>
        <taxon>Vertebrata</taxon>
        <taxon>Euteleostomi</taxon>
        <taxon>Archelosauria</taxon>
        <taxon>Archosauria</taxon>
        <taxon>Dinosauria</taxon>
        <taxon>Saurischia</taxon>
        <taxon>Theropoda</taxon>
        <taxon>Coelurosauria</taxon>
        <taxon>Aves</taxon>
        <taxon>Neognathae</taxon>
        <taxon>Galloanserae</taxon>
        <taxon>Anseriformes</taxon>
        <taxon>Anatidae</taxon>
        <taxon>Anatinae</taxon>
        <taxon>Anas</taxon>
    </lineage>
</organism>
<dbReference type="Proteomes" id="UP000694549">
    <property type="component" value="Unplaced"/>
</dbReference>
<protein>
    <submittedName>
        <fullName evidence="1">Uncharacterized protein</fullName>
    </submittedName>
</protein>
<proteinExistence type="predicted"/>
<keyword evidence="2" id="KW-1185">Reference proteome</keyword>
<dbReference type="AlphaFoldDB" id="A0A8B9U324"/>
<evidence type="ECO:0000313" key="2">
    <source>
        <dbReference type="Proteomes" id="UP000694549"/>
    </source>
</evidence>
<sequence>MYLIKIQAQITCRKEKQLQCTVESQYKCDPITNLCNLSATATLSIPSDQKGICGLKPAQAHCKREHLPLSKKKCAVQTPSLILGVLCLSSPTEDKSCYYFSDDWMPWDKSQQNCSGMGSQLGWAYQSLQSVRHCNAEYPQQPKRNMWVKASSGSLLSSELFLLFSFLCYKVPFHCNSCGQSLHTFFPELCNCPCPALLSLCPL</sequence>
<dbReference type="Ensembl" id="ENSAZOT00000002223.1">
    <property type="protein sequence ID" value="ENSAZOP00000002076.1"/>
    <property type="gene ID" value="ENSAZOG00000001421.1"/>
</dbReference>
<reference evidence="1" key="1">
    <citation type="submission" date="2025-08" db="UniProtKB">
        <authorList>
            <consortium name="Ensembl"/>
        </authorList>
    </citation>
    <scope>IDENTIFICATION</scope>
</reference>
<accession>A0A8B9U324</accession>
<reference evidence="1" key="2">
    <citation type="submission" date="2025-09" db="UniProtKB">
        <authorList>
            <consortium name="Ensembl"/>
        </authorList>
    </citation>
    <scope>IDENTIFICATION</scope>
</reference>
<dbReference type="Gene3D" id="3.10.100.10">
    <property type="entry name" value="Mannose-Binding Protein A, subunit A"/>
    <property type="match status" value="1"/>
</dbReference>
<dbReference type="InterPro" id="IPR016186">
    <property type="entry name" value="C-type_lectin-like/link_sf"/>
</dbReference>
<name>A0A8B9U324_9AVES</name>
<dbReference type="InterPro" id="IPR016187">
    <property type="entry name" value="CTDL_fold"/>
</dbReference>
<dbReference type="SUPFAM" id="SSF56436">
    <property type="entry name" value="C-type lectin-like"/>
    <property type="match status" value="1"/>
</dbReference>